<dbReference type="Gene3D" id="1.10.287.10">
    <property type="entry name" value="S15/NS1, RNA-binding"/>
    <property type="match status" value="1"/>
</dbReference>
<evidence type="ECO:0000256" key="5">
    <source>
        <dbReference type="ARBA" id="ARBA00023128"/>
    </source>
</evidence>
<dbReference type="InterPro" id="IPR000589">
    <property type="entry name" value="Ribosomal_uS15"/>
</dbReference>
<evidence type="ECO:0000313" key="11">
    <source>
        <dbReference type="Proteomes" id="UP000010556"/>
    </source>
</evidence>
<evidence type="ECO:0000313" key="10">
    <source>
        <dbReference type="EMBL" id="ELK27125.1"/>
    </source>
</evidence>
<keyword evidence="4 9" id="KW-0689">Ribosomal protein</keyword>
<keyword evidence="5" id="KW-0496">Mitochondrion</keyword>
<dbReference type="GO" id="GO:0032543">
    <property type="term" value="P:mitochondrial translation"/>
    <property type="evidence" value="ECO:0007669"/>
    <property type="project" value="TreeGrafter"/>
</dbReference>
<dbReference type="SMART" id="SM01387">
    <property type="entry name" value="Ribosomal_S15"/>
    <property type="match status" value="1"/>
</dbReference>
<dbReference type="GO" id="GO:0005763">
    <property type="term" value="C:mitochondrial small ribosomal subunit"/>
    <property type="evidence" value="ECO:0007669"/>
    <property type="project" value="TreeGrafter"/>
</dbReference>
<dbReference type="Proteomes" id="UP000010556">
    <property type="component" value="Unassembled WGS sequence"/>
</dbReference>
<accession>L5LM50</accession>
<dbReference type="SUPFAM" id="SSF47060">
    <property type="entry name" value="S15/NS1 RNA-binding domain"/>
    <property type="match status" value="1"/>
</dbReference>
<dbReference type="PANTHER" id="PTHR46685">
    <property type="entry name" value="28S RIBOSOMAL PROTEIN S15, MITOCHONDRIAL"/>
    <property type="match status" value="1"/>
</dbReference>
<keyword evidence="3" id="KW-0809">Transit peptide</keyword>
<dbReference type="GO" id="GO:0003735">
    <property type="term" value="F:structural constituent of ribosome"/>
    <property type="evidence" value="ECO:0007669"/>
    <property type="project" value="InterPro"/>
</dbReference>
<organism evidence="10 11">
    <name type="scientific">Myotis davidii</name>
    <name type="common">David's myotis</name>
    <dbReference type="NCBI Taxonomy" id="225400"/>
    <lineage>
        <taxon>Eukaryota</taxon>
        <taxon>Metazoa</taxon>
        <taxon>Chordata</taxon>
        <taxon>Craniata</taxon>
        <taxon>Vertebrata</taxon>
        <taxon>Euteleostomi</taxon>
        <taxon>Mammalia</taxon>
        <taxon>Eutheria</taxon>
        <taxon>Laurasiatheria</taxon>
        <taxon>Chiroptera</taxon>
        <taxon>Yangochiroptera</taxon>
        <taxon>Vespertilionidae</taxon>
        <taxon>Myotis</taxon>
    </lineage>
</organism>
<evidence type="ECO:0000256" key="9">
    <source>
        <dbReference type="RuleBase" id="RU003919"/>
    </source>
</evidence>
<evidence type="ECO:0000256" key="7">
    <source>
        <dbReference type="ARBA" id="ARBA00035249"/>
    </source>
</evidence>
<protein>
    <recommendedName>
        <fullName evidence="7">Small ribosomal subunit protein uS15m</fullName>
    </recommendedName>
    <alternativeName>
        <fullName evidence="8">28S ribosomal protein S15, mitochondrial</fullName>
    </alternativeName>
</protein>
<sequence>MNKVVANPEDTSALKVLSVALMIKIRNYEEHMWKHGRDTAPKRYLLMSTAQRKKMLKNLPKTNDSVLEKTCKELGTKSTFPSVLPKSPRSWVTKKALSNWVYREVKS</sequence>
<evidence type="ECO:0000256" key="4">
    <source>
        <dbReference type="ARBA" id="ARBA00022980"/>
    </source>
</evidence>
<comment type="subcellular location">
    <subcellularLocation>
        <location evidence="1">Mitochondrion</location>
    </subcellularLocation>
</comment>
<gene>
    <name evidence="10" type="ORF">MDA_GLEAN10014012</name>
</gene>
<dbReference type="GO" id="GO:0003723">
    <property type="term" value="F:RNA binding"/>
    <property type="evidence" value="ECO:0007669"/>
    <property type="project" value="TreeGrafter"/>
</dbReference>
<comment type="similarity">
    <text evidence="2 9">Belongs to the universal ribosomal protein uS15 family.</text>
</comment>
<dbReference type="EMBL" id="KB110504">
    <property type="protein sequence ID" value="ELK27125.1"/>
    <property type="molecule type" value="Genomic_DNA"/>
</dbReference>
<dbReference type="InterPro" id="IPR052137">
    <property type="entry name" value="uS15_ribosomal"/>
</dbReference>
<evidence type="ECO:0000256" key="3">
    <source>
        <dbReference type="ARBA" id="ARBA00022946"/>
    </source>
</evidence>
<keyword evidence="11" id="KW-1185">Reference proteome</keyword>
<proteinExistence type="inferred from homology"/>
<evidence type="ECO:0000256" key="8">
    <source>
        <dbReference type="ARBA" id="ARBA00035528"/>
    </source>
</evidence>
<name>L5LM50_MYODS</name>
<evidence type="ECO:0000256" key="1">
    <source>
        <dbReference type="ARBA" id="ARBA00004173"/>
    </source>
</evidence>
<evidence type="ECO:0000256" key="2">
    <source>
        <dbReference type="ARBA" id="ARBA00008434"/>
    </source>
</evidence>
<dbReference type="InterPro" id="IPR009068">
    <property type="entry name" value="uS15_NS1_RNA-bd_sf"/>
</dbReference>
<keyword evidence="6 9" id="KW-0687">Ribonucleoprotein</keyword>
<reference evidence="11" key="1">
    <citation type="journal article" date="2013" name="Science">
        <title>Comparative analysis of bat genomes provides insight into the evolution of flight and immunity.</title>
        <authorList>
            <person name="Zhang G."/>
            <person name="Cowled C."/>
            <person name="Shi Z."/>
            <person name="Huang Z."/>
            <person name="Bishop-Lilly K.A."/>
            <person name="Fang X."/>
            <person name="Wynne J.W."/>
            <person name="Xiong Z."/>
            <person name="Baker M.L."/>
            <person name="Zhao W."/>
            <person name="Tachedjian M."/>
            <person name="Zhu Y."/>
            <person name="Zhou P."/>
            <person name="Jiang X."/>
            <person name="Ng J."/>
            <person name="Yang L."/>
            <person name="Wu L."/>
            <person name="Xiao J."/>
            <person name="Feng Y."/>
            <person name="Chen Y."/>
            <person name="Sun X."/>
            <person name="Zhang Y."/>
            <person name="Marsh G.A."/>
            <person name="Crameri G."/>
            <person name="Broder C.C."/>
            <person name="Frey K.G."/>
            <person name="Wang L.F."/>
            <person name="Wang J."/>
        </authorList>
    </citation>
    <scope>NUCLEOTIDE SEQUENCE [LARGE SCALE GENOMIC DNA]</scope>
</reference>
<dbReference type="PANTHER" id="PTHR46685:SF1">
    <property type="entry name" value="SMALL RIBOSOMAL SUBUNIT PROTEIN US15M"/>
    <property type="match status" value="1"/>
</dbReference>
<dbReference type="AlphaFoldDB" id="L5LM50"/>
<dbReference type="Pfam" id="PF00312">
    <property type="entry name" value="Ribosomal_S15"/>
    <property type="match status" value="1"/>
</dbReference>
<evidence type="ECO:0000256" key="6">
    <source>
        <dbReference type="ARBA" id="ARBA00023274"/>
    </source>
</evidence>